<accession>A9HZK6</accession>
<organism evidence="2 3">
    <name type="scientific">Bordetella petrii (strain ATCC BAA-461 / DSM 12804 / CCUG 43448 / CIP 107267 / Se-1111R)</name>
    <dbReference type="NCBI Taxonomy" id="340100"/>
    <lineage>
        <taxon>Bacteria</taxon>
        <taxon>Pseudomonadati</taxon>
        <taxon>Pseudomonadota</taxon>
        <taxon>Betaproteobacteria</taxon>
        <taxon>Burkholderiales</taxon>
        <taxon>Alcaligenaceae</taxon>
        <taxon>Bordetella</taxon>
    </lineage>
</organism>
<keyword evidence="1" id="KW-1133">Transmembrane helix</keyword>
<evidence type="ECO:0000256" key="1">
    <source>
        <dbReference type="SAM" id="Phobius"/>
    </source>
</evidence>
<feature type="transmembrane region" description="Helical" evidence="1">
    <location>
        <begin position="91"/>
        <end position="114"/>
    </location>
</feature>
<dbReference type="EMBL" id="AM902716">
    <property type="protein sequence ID" value="CAP43956.1"/>
    <property type="molecule type" value="Genomic_DNA"/>
</dbReference>
<gene>
    <name evidence="2" type="ordered locus">Bpet3613</name>
</gene>
<evidence type="ECO:0000313" key="2">
    <source>
        <dbReference type="EMBL" id="CAP43956.1"/>
    </source>
</evidence>
<dbReference type="Proteomes" id="UP000001225">
    <property type="component" value="Chromosome"/>
</dbReference>
<protein>
    <submittedName>
        <fullName evidence="2">Uncharacterized protein</fullName>
    </submittedName>
</protein>
<keyword evidence="3" id="KW-1185">Reference proteome</keyword>
<feature type="transmembrane region" description="Helical" evidence="1">
    <location>
        <begin position="45"/>
        <end position="71"/>
    </location>
</feature>
<feature type="transmembrane region" description="Helical" evidence="1">
    <location>
        <begin position="6"/>
        <end position="25"/>
    </location>
</feature>
<dbReference type="AlphaFoldDB" id="A9HZK6"/>
<keyword evidence="1" id="KW-0812">Transmembrane</keyword>
<proteinExistence type="predicted"/>
<dbReference type="InterPro" id="IPR008407">
    <property type="entry name" value="Brnchd-chn_aa_trnsp_AzlD"/>
</dbReference>
<evidence type="ECO:0000313" key="3">
    <source>
        <dbReference type="Proteomes" id="UP000001225"/>
    </source>
</evidence>
<name>A9HZK6_BORPD</name>
<keyword evidence="1" id="KW-0472">Membrane</keyword>
<reference evidence="2 3" key="1">
    <citation type="journal article" date="2008" name="BMC Genomics">
        <title>The missing link: Bordetella petrii is endowed with both the metabolic versatility of environmental bacteria and virulence traits of pathogenic Bordetellae.</title>
        <authorList>
            <person name="Gross R."/>
            <person name="Guzman C.A."/>
            <person name="Sebaihia M."/>
            <person name="Martins Dos Santos V.A."/>
            <person name="Pieper D.H."/>
            <person name="Koebnik R."/>
            <person name="Lechner M."/>
            <person name="Bartels D."/>
            <person name="Buhrmester J."/>
            <person name="Choudhuri J.V."/>
            <person name="Ebensen T."/>
            <person name="Gaigalat L."/>
            <person name="Herrmann S."/>
            <person name="Khachane A.N."/>
            <person name="Larisch C."/>
            <person name="Link S."/>
            <person name="Linke B."/>
            <person name="Meyer F."/>
            <person name="Mormann S."/>
            <person name="Nakunst D."/>
            <person name="Rueckert C."/>
            <person name="Schneiker-Bekel S."/>
            <person name="Schulze K."/>
            <person name="Vorhoelter F.J."/>
            <person name="Yevsa T."/>
            <person name="Engle J.T."/>
            <person name="Goldman W.E."/>
            <person name="Puehler A."/>
            <person name="Goebel U.B."/>
            <person name="Goesmann A."/>
            <person name="Bloecker H."/>
            <person name="Kaiser O."/>
            <person name="Martinez-Arias R."/>
        </authorList>
    </citation>
    <scope>NUCLEOTIDE SEQUENCE [LARGE SCALE GENOMIC DNA]</scope>
    <source>
        <strain evidence="3">ATCC BAA-461 / DSM 12804 / CCUG 43448 / CIP 107267 / Se-1111R</strain>
    </source>
</reference>
<sequence>MMDGGLGFWGAVFAMAAITYLTRALPFVLSARSRLLRRLAEGSSLAALGPALLASIAVAVIVPDVMALQGMPQWLPYAGGLLATALAARRMANAGVAVIVGVAVYGTLLALCGAGG</sequence>
<dbReference type="eggNOG" id="COG1296">
    <property type="taxonomic scope" value="Bacteria"/>
</dbReference>
<dbReference type="STRING" id="94624.Bpet3613"/>
<dbReference type="KEGG" id="bpt:Bpet3613"/>
<dbReference type="Pfam" id="PF05437">
    <property type="entry name" value="AzlD"/>
    <property type="match status" value="1"/>
</dbReference>